<evidence type="ECO:0000256" key="1">
    <source>
        <dbReference type="SAM" id="MobiDB-lite"/>
    </source>
</evidence>
<dbReference type="SUPFAM" id="SSF47769">
    <property type="entry name" value="SAM/Pointed domain"/>
    <property type="match status" value="1"/>
</dbReference>
<gene>
    <name evidence="3" type="ORF">GBAR_LOCUS25913</name>
</gene>
<feature type="region of interest" description="Disordered" evidence="1">
    <location>
        <begin position="130"/>
        <end position="173"/>
    </location>
</feature>
<evidence type="ECO:0000313" key="4">
    <source>
        <dbReference type="Proteomes" id="UP001174909"/>
    </source>
</evidence>
<dbReference type="InterPro" id="IPR001660">
    <property type="entry name" value="SAM"/>
</dbReference>
<dbReference type="Proteomes" id="UP001174909">
    <property type="component" value="Unassembled WGS sequence"/>
</dbReference>
<feature type="region of interest" description="Disordered" evidence="1">
    <location>
        <begin position="186"/>
        <end position="229"/>
    </location>
</feature>
<dbReference type="CDD" id="cd09487">
    <property type="entry name" value="SAM_superfamily"/>
    <property type="match status" value="1"/>
</dbReference>
<dbReference type="Pfam" id="PF00536">
    <property type="entry name" value="SAM_1"/>
    <property type="match status" value="1"/>
</dbReference>
<accession>A0AA35TG13</accession>
<dbReference type="Gene3D" id="1.10.150.50">
    <property type="entry name" value="Transcription Factor, Ets-1"/>
    <property type="match status" value="1"/>
</dbReference>
<dbReference type="AlphaFoldDB" id="A0AA35TG13"/>
<reference evidence="3" key="1">
    <citation type="submission" date="2023-03" db="EMBL/GenBank/DDBJ databases">
        <authorList>
            <person name="Steffen K."/>
            <person name="Cardenas P."/>
        </authorList>
    </citation>
    <scope>NUCLEOTIDE SEQUENCE</scope>
</reference>
<feature type="compositionally biased region" description="Polar residues" evidence="1">
    <location>
        <begin position="134"/>
        <end position="154"/>
    </location>
</feature>
<feature type="compositionally biased region" description="Low complexity" evidence="1">
    <location>
        <begin position="157"/>
        <end position="173"/>
    </location>
</feature>
<keyword evidence="4" id="KW-1185">Reference proteome</keyword>
<comment type="caution">
    <text evidence="3">The sequence shown here is derived from an EMBL/GenBank/DDBJ whole genome shotgun (WGS) entry which is preliminary data.</text>
</comment>
<evidence type="ECO:0000259" key="2">
    <source>
        <dbReference type="PROSITE" id="PS50105"/>
    </source>
</evidence>
<dbReference type="PROSITE" id="PS50105">
    <property type="entry name" value="SAM_DOMAIN"/>
    <property type="match status" value="1"/>
</dbReference>
<dbReference type="InterPro" id="IPR013761">
    <property type="entry name" value="SAM/pointed_sf"/>
</dbReference>
<dbReference type="EMBL" id="CASHTH010003594">
    <property type="protein sequence ID" value="CAI8046861.1"/>
    <property type="molecule type" value="Genomic_DNA"/>
</dbReference>
<protein>
    <recommendedName>
        <fullName evidence="2">SAM domain-containing protein</fullName>
    </recommendedName>
</protein>
<dbReference type="SMART" id="SM00454">
    <property type="entry name" value="SAM"/>
    <property type="match status" value="1"/>
</dbReference>
<proteinExistence type="predicted"/>
<organism evidence="3 4">
    <name type="scientific">Geodia barretti</name>
    <name type="common">Barrett's horny sponge</name>
    <dbReference type="NCBI Taxonomy" id="519541"/>
    <lineage>
        <taxon>Eukaryota</taxon>
        <taxon>Metazoa</taxon>
        <taxon>Porifera</taxon>
        <taxon>Demospongiae</taxon>
        <taxon>Heteroscleromorpha</taxon>
        <taxon>Tetractinellida</taxon>
        <taxon>Astrophorina</taxon>
        <taxon>Geodiidae</taxon>
        <taxon>Geodia</taxon>
    </lineage>
</organism>
<sequence length="379" mass="41611">MPLTGLLSNLQVEVQTPDISENLQAAARMAYEGLDISSLRSLDDSISERAHTSKCLFYSVLRRGSEHVGVNLLPPVFIKTSEQSNLCLPCEGIRALTDSEHESDSDTERYEKISDWVGAESLSAEDAVPLTPLLRSSSQTSDTPTLSVGSQSYHMTPLSSASPSLSSGFHSLSGSNKFPPVQNCLVRPIPSPPSDSGHADEDYEMMESPTPPSLPEHREPATQNGDGFVDVPSLRRTLRMLEDRIVPLEKKVAEHQQLQALVRTLSLRIFKLEKQLMPSTTPSTHMASVTARAANVSYLCSLSPSQVLELLDAMRLSHYKPTFHYMGLSGNQLSRYTEQQMESRLGVIPPTDRQALMRLISGSISAHDLLVNHLSSGEM</sequence>
<name>A0AA35TG13_GEOBA</name>
<evidence type="ECO:0000313" key="3">
    <source>
        <dbReference type="EMBL" id="CAI8046861.1"/>
    </source>
</evidence>
<feature type="domain" description="SAM" evidence="2">
    <location>
        <begin position="302"/>
        <end position="366"/>
    </location>
</feature>